<reference evidence="3" key="1">
    <citation type="journal article" date="2015" name="Int. J. Syst. Evol. Microbiol.">
        <title>Erythrobacter atlanticus sp. nov., a bacterium from ocean sediment able to degrade polycyclic aromatic hydrocarbons.</title>
        <authorList>
            <person name="Zhuang L."/>
            <person name="Liu Y."/>
            <person name="Wang L."/>
            <person name="Wang W."/>
            <person name="Shao Z."/>
        </authorList>
    </citation>
    <scope>NUCLEOTIDE SEQUENCE [LARGE SCALE GENOMIC DNA]</scope>
    <source>
        <strain evidence="3">S21-N3</strain>
    </source>
</reference>
<dbReference type="Pfam" id="PF00445">
    <property type="entry name" value="Ribonuclease_T2"/>
    <property type="match status" value="1"/>
</dbReference>
<dbReference type="PROSITE" id="PS00530">
    <property type="entry name" value="RNASE_T2_1"/>
    <property type="match status" value="1"/>
</dbReference>
<evidence type="ECO:0000313" key="4">
    <source>
        <dbReference type="Proteomes" id="UP000059113"/>
    </source>
</evidence>
<dbReference type="KEGG" id="ery:CP97_01830"/>
<dbReference type="GO" id="GO:0003723">
    <property type="term" value="F:RNA binding"/>
    <property type="evidence" value="ECO:0007669"/>
    <property type="project" value="InterPro"/>
</dbReference>
<evidence type="ECO:0000313" key="3">
    <source>
        <dbReference type="EMBL" id="AKQ43061.2"/>
    </source>
</evidence>
<protein>
    <submittedName>
        <fullName evidence="3">Ribonuclease T2 family protein</fullName>
    </submittedName>
</protein>
<evidence type="ECO:0000256" key="1">
    <source>
        <dbReference type="ARBA" id="ARBA00007469"/>
    </source>
</evidence>
<proteinExistence type="inferred from homology"/>
<dbReference type="InterPro" id="IPR036430">
    <property type="entry name" value="RNase_T2-like_sf"/>
</dbReference>
<gene>
    <name evidence="3" type="ORF">CP97_01830</name>
</gene>
<dbReference type="PANTHER" id="PTHR11240">
    <property type="entry name" value="RIBONUCLEASE T2"/>
    <property type="match status" value="1"/>
</dbReference>
<keyword evidence="4" id="KW-1185">Reference proteome</keyword>
<comment type="similarity">
    <text evidence="1 2">Belongs to the RNase T2 family.</text>
</comment>
<dbReference type="SUPFAM" id="SSF55895">
    <property type="entry name" value="Ribonuclease Rh-like"/>
    <property type="match status" value="1"/>
</dbReference>
<reference evidence="3" key="2">
    <citation type="submission" date="2016-04" db="EMBL/GenBank/DDBJ databases">
        <authorList>
            <person name="Evans L.H."/>
            <person name="Alamgir A."/>
            <person name="Owens N."/>
            <person name="Weber N.D."/>
            <person name="Virtaneva K."/>
            <person name="Barbian K."/>
            <person name="Babar A."/>
            <person name="Rosenke K."/>
        </authorList>
    </citation>
    <scope>NUCLEOTIDE SEQUENCE</scope>
    <source>
        <strain evidence="3">S21-N3</strain>
    </source>
</reference>
<dbReference type="STRING" id="1648404.CP97_01830"/>
<organism evidence="3 4">
    <name type="scientific">Aurantiacibacter atlanticus</name>
    <dbReference type="NCBI Taxonomy" id="1648404"/>
    <lineage>
        <taxon>Bacteria</taxon>
        <taxon>Pseudomonadati</taxon>
        <taxon>Pseudomonadota</taxon>
        <taxon>Alphaproteobacteria</taxon>
        <taxon>Sphingomonadales</taxon>
        <taxon>Erythrobacteraceae</taxon>
        <taxon>Aurantiacibacter</taxon>
    </lineage>
</organism>
<dbReference type="Proteomes" id="UP000059113">
    <property type="component" value="Chromosome"/>
</dbReference>
<dbReference type="EMBL" id="CP011310">
    <property type="protein sequence ID" value="AKQ43061.2"/>
    <property type="molecule type" value="Genomic_DNA"/>
</dbReference>
<accession>A0A0H4VJJ3</accession>
<dbReference type="Gene3D" id="3.90.730.10">
    <property type="entry name" value="Ribonuclease T2-like"/>
    <property type="match status" value="1"/>
</dbReference>
<sequence length="250" mass="28711">MSPGQRDEKGHGRMRWFTLVSGLILTLLLPATALAQAYQCRTPQGRISLPAIERDGPVRQTRITGYTLSLSWSPEFCRFRDDEPRHARQCSGRAGRFAFIVHGLWPEGPRNSYPQWCPTRDQPTQLEMRGAMCMSPDTRLVARQWAKHGSCMVNDAGAYLRITQVLWNSLRWPDFDRLSRRRGLTAGNVRDTFAEANPYWDAEDVGLVVNERGWLREMRLCYGADFMPAACDRRRFGPSNGTEMRIWRGM</sequence>
<dbReference type="InterPro" id="IPR001568">
    <property type="entry name" value="RNase_T2-like"/>
</dbReference>
<dbReference type="GO" id="GO:0033897">
    <property type="term" value="F:ribonuclease T2 activity"/>
    <property type="evidence" value="ECO:0007669"/>
    <property type="project" value="InterPro"/>
</dbReference>
<dbReference type="GO" id="GO:0006401">
    <property type="term" value="P:RNA catabolic process"/>
    <property type="evidence" value="ECO:0007669"/>
    <property type="project" value="UniProtKB-ARBA"/>
</dbReference>
<dbReference type="InterPro" id="IPR018188">
    <property type="entry name" value="RNase_T2_His_AS_1"/>
</dbReference>
<evidence type="ECO:0000256" key="2">
    <source>
        <dbReference type="RuleBase" id="RU004328"/>
    </source>
</evidence>
<name>A0A0H4VJJ3_9SPHN</name>
<dbReference type="AlphaFoldDB" id="A0A0H4VJJ3"/>
<dbReference type="PANTHER" id="PTHR11240:SF22">
    <property type="entry name" value="RIBONUCLEASE T2"/>
    <property type="match status" value="1"/>
</dbReference>